<reference evidence="6 7" key="1">
    <citation type="submission" date="2012-10" db="EMBL/GenBank/DDBJ databases">
        <title>Draft Genome Sequence of Paenibacillus popilliae ATCC 14706T.</title>
        <authorList>
            <person name="Iiyama K."/>
            <person name="Mori K."/>
            <person name="Mon H."/>
            <person name="Chieda Y."/>
            <person name="Lee J.M."/>
            <person name="Kusakabe T."/>
            <person name="Tashiro K."/>
            <person name="Asano S."/>
            <person name="Yasunaga-Aoki C."/>
            <person name="Shimizu S."/>
        </authorList>
    </citation>
    <scope>NUCLEOTIDE SEQUENCE [LARGE SCALE GENOMIC DNA]</scope>
    <source>
        <strain evidence="6 7">ATCC 14706</strain>
    </source>
</reference>
<evidence type="ECO:0000256" key="2">
    <source>
        <dbReference type="ARBA" id="ARBA00022448"/>
    </source>
</evidence>
<evidence type="ECO:0000256" key="3">
    <source>
        <dbReference type="ARBA" id="ARBA00022741"/>
    </source>
</evidence>
<dbReference type="InterPro" id="IPR017871">
    <property type="entry name" value="ABC_transporter-like_CS"/>
</dbReference>
<feature type="domain" description="ABC transporter" evidence="5">
    <location>
        <begin position="6"/>
        <end position="229"/>
    </location>
</feature>
<gene>
    <name evidence="6" type="ORF">PPOP_1986</name>
</gene>
<keyword evidence="2" id="KW-0813">Transport</keyword>
<dbReference type="InterPro" id="IPR003593">
    <property type="entry name" value="AAA+_ATPase"/>
</dbReference>
<proteinExistence type="inferred from homology"/>
<dbReference type="InterPro" id="IPR017911">
    <property type="entry name" value="MacB-like_ATP-bd"/>
</dbReference>
<dbReference type="PROSITE" id="PS00211">
    <property type="entry name" value="ABC_TRANSPORTER_1"/>
    <property type="match status" value="1"/>
</dbReference>
<protein>
    <recommendedName>
        <fullName evidence="5">ABC transporter domain-containing protein</fullName>
    </recommendedName>
</protein>
<name>M9M181_PAEPP</name>
<dbReference type="PROSITE" id="PS50893">
    <property type="entry name" value="ABC_TRANSPORTER_2"/>
    <property type="match status" value="1"/>
</dbReference>
<sequence length="230" mass="26024">MGQRYIEVTEVYKSIHMKEQRLDLLEGVHLAVDKGEFVSIMGRSGSGKSTLLHLIGLLDAPDQGEIKIMGQSFNDVTTDTVTDFKKNAIGYVFQQYNLFPNLSVIDNLCMPFYFEPYRDVREVSQYALELLQQLGLASRKDYLVKHLSGGEQQRVALIRCMLSRPPILLADEPTGSVDADSEEEIMKLLRSMNDTAIIVVTHNEKYKEISDSVYGLEHRKLTCWKGTSLA</sequence>
<dbReference type="AlphaFoldDB" id="M9M181"/>
<dbReference type="Gene3D" id="3.40.50.300">
    <property type="entry name" value="P-loop containing nucleotide triphosphate hydrolases"/>
    <property type="match status" value="1"/>
</dbReference>
<comment type="similarity">
    <text evidence="1">Belongs to the ABC transporter superfamily.</text>
</comment>
<evidence type="ECO:0000313" key="6">
    <source>
        <dbReference type="EMBL" id="GAC42629.1"/>
    </source>
</evidence>
<dbReference type="SMART" id="SM00382">
    <property type="entry name" value="AAA"/>
    <property type="match status" value="1"/>
</dbReference>
<keyword evidence="4" id="KW-0067">ATP-binding</keyword>
<dbReference type="GO" id="GO:0016887">
    <property type="term" value="F:ATP hydrolysis activity"/>
    <property type="evidence" value="ECO:0007669"/>
    <property type="project" value="InterPro"/>
</dbReference>
<evidence type="ECO:0000313" key="7">
    <source>
        <dbReference type="Proteomes" id="UP000029453"/>
    </source>
</evidence>
<dbReference type="EMBL" id="BALG01000125">
    <property type="protein sequence ID" value="GAC42629.1"/>
    <property type="molecule type" value="Genomic_DNA"/>
</dbReference>
<keyword evidence="7" id="KW-1185">Reference proteome</keyword>
<evidence type="ECO:0000259" key="5">
    <source>
        <dbReference type="PROSITE" id="PS50893"/>
    </source>
</evidence>
<dbReference type="PANTHER" id="PTHR42798">
    <property type="entry name" value="LIPOPROTEIN-RELEASING SYSTEM ATP-BINDING PROTEIN LOLD"/>
    <property type="match status" value="1"/>
</dbReference>
<dbReference type="SUPFAM" id="SSF52540">
    <property type="entry name" value="P-loop containing nucleoside triphosphate hydrolases"/>
    <property type="match status" value="1"/>
</dbReference>
<dbReference type="Proteomes" id="UP000029453">
    <property type="component" value="Unassembled WGS sequence"/>
</dbReference>
<evidence type="ECO:0000256" key="4">
    <source>
        <dbReference type="ARBA" id="ARBA00022840"/>
    </source>
</evidence>
<dbReference type="GO" id="GO:0005524">
    <property type="term" value="F:ATP binding"/>
    <property type="evidence" value="ECO:0007669"/>
    <property type="project" value="UniProtKB-KW"/>
</dbReference>
<dbReference type="InterPro" id="IPR003439">
    <property type="entry name" value="ABC_transporter-like_ATP-bd"/>
</dbReference>
<evidence type="ECO:0000256" key="1">
    <source>
        <dbReference type="ARBA" id="ARBA00005417"/>
    </source>
</evidence>
<accession>M9M181</accession>
<comment type="caution">
    <text evidence="6">The sequence shown here is derived from an EMBL/GenBank/DDBJ whole genome shotgun (WGS) entry which is preliminary data.</text>
</comment>
<dbReference type="InterPro" id="IPR027417">
    <property type="entry name" value="P-loop_NTPase"/>
</dbReference>
<dbReference type="Pfam" id="PF00005">
    <property type="entry name" value="ABC_tran"/>
    <property type="match status" value="1"/>
</dbReference>
<dbReference type="CDD" id="cd03255">
    <property type="entry name" value="ABC_MJ0796_LolCDE_FtsE"/>
    <property type="match status" value="1"/>
</dbReference>
<organism evidence="6 7">
    <name type="scientific">Paenibacillus popilliae ATCC 14706</name>
    <dbReference type="NCBI Taxonomy" id="1212764"/>
    <lineage>
        <taxon>Bacteria</taxon>
        <taxon>Bacillati</taxon>
        <taxon>Bacillota</taxon>
        <taxon>Bacilli</taxon>
        <taxon>Bacillales</taxon>
        <taxon>Paenibacillaceae</taxon>
        <taxon>Paenibacillus</taxon>
    </lineage>
</organism>
<dbReference type="PANTHER" id="PTHR42798:SF4">
    <property type="entry name" value="ABC TRANSPORTER DOMAIN-CONTAINING PROTEIN"/>
    <property type="match status" value="1"/>
</dbReference>
<keyword evidence="3" id="KW-0547">Nucleotide-binding</keyword>